<proteinExistence type="predicted"/>
<reference evidence="3" key="1">
    <citation type="journal article" date="2012" name="MBio">
        <title>Comparative genome analysis of Trichophyton rubrum and related dermatophytes reveals candidate genes involved in infection.</title>
        <authorList>
            <person name="Martinez D.A."/>
            <person name="Oliver B.G."/>
            <person name="Graeser Y."/>
            <person name="Goldberg J.M."/>
            <person name="Li W."/>
            <person name="Martinez-Rossi N.M."/>
            <person name="Monod M."/>
            <person name="Shelest E."/>
            <person name="Barton R.C."/>
            <person name="Birch E."/>
            <person name="Brakhage A.A."/>
            <person name="Chen Z."/>
            <person name="Gurr S.J."/>
            <person name="Heiman D."/>
            <person name="Heitman J."/>
            <person name="Kosti I."/>
            <person name="Rossi A."/>
            <person name="Saif S."/>
            <person name="Samalova M."/>
            <person name="Saunders C.W."/>
            <person name="Shea T."/>
            <person name="Summerbell R.C."/>
            <person name="Xu J."/>
            <person name="Young S."/>
            <person name="Zeng Q."/>
            <person name="Birren B.W."/>
            <person name="Cuomo C.A."/>
            <person name="White T.C."/>
        </authorList>
    </citation>
    <scope>NUCLEOTIDE SEQUENCE [LARGE SCALE GENOMIC DNA]</scope>
    <source>
        <strain evidence="3">ATCC MYA-4606 / CBS 127.97</strain>
    </source>
</reference>
<name>F2PRY7_TRIEC</name>
<dbReference type="VEuPathDB" id="FungiDB:TEQG_08664"/>
<dbReference type="EMBL" id="DS995734">
    <property type="protein sequence ID" value="EGE04655.1"/>
    <property type="molecule type" value="Genomic_DNA"/>
</dbReference>
<accession>F2PRY7</accession>
<protein>
    <submittedName>
        <fullName evidence="2">Uncharacterized protein</fullName>
    </submittedName>
</protein>
<organism evidence="2 3">
    <name type="scientific">Trichophyton equinum (strain ATCC MYA-4606 / CBS 127.97)</name>
    <name type="common">Horse ringworm fungus</name>
    <dbReference type="NCBI Taxonomy" id="559882"/>
    <lineage>
        <taxon>Eukaryota</taxon>
        <taxon>Fungi</taxon>
        <taxon>Dikarya</taxon>
        <taxon>Ascomycota</taxon>
        <taxon>Pezizomycotina</taxon>
        <taxon>Eurotiomycetes</taxon>
        <taxon>Eurotiomycetidae</taxon>
        <taxon>Onygenales</taxon>
        <taxon>Arthrodermataceae</taxon>
        <taxon>Trichophyton</taxon>
    </lineage>
</organism>
<dbReference type="Proteomes" id="UP000009169">
    <property type="component" value="Unassembled WGS sequence"/>
</dbReference>
<dbReference type="HOGENOM" id="CLU_2623754_0_0_1"/>
<feature type="region of interest" description="Disordered" evidence="1">
    <location>
        <begin position="29"/>
        <end position="65"/>
    </location>
</feature>
<evidence type="ECO:0000256" key="1">
    <source>
        <dbReference type="SAM" id="MobiDB-lite"/>
    </source>
</evidence>
<evidence type="ECO:0000313" key="2">
    <source>
        <dbReference type="EMBL" id="EGE04655.1"/>
    </source>
</evidence>
<feature type="compositionally biased region" description="Low complexity" evidence="1">
    <location>
        <begin position="55"/>
        <end position="65"/>
    </location>
</feature>
<sequence length="78" mass="9217">MLPYRLAGMFLKVSRGSWVRLRVWGLEQKGKRKGSRGRGGWQDRQLEEDEEEQQQQEQQQQEQQQQDAKCSLTLLALE</sequence>
<evidence type="ECO:0000313" key="3">
    <source>
        <dbReference type="Proteomes" id="UP000009169"/>
    </source>
</evidence>
<gene>
    <name evidence="2" type="ORF">TEQG_08664</name>
</gene>
<dbReference type="AlphaFoldDB" id="F2PRY7"/>
<keyword evidence="3" id="KW-1185">Reference proteome</keyword>